<keyword evidence="3" id="KW-1185">Reference proteome</keyword>
<name>A0AAD4GYP9_ASPNN</name>
<feature type="region of interest" description="Disordered" evidence="1">
    <location>
        <begin position="17"/>
        <end position="43"/>
    </location>
</feature>
<reference evidence="2" key="1">
    <citation type="journal article" date="2019" name="Beilstein J. Org. Chem.">
        <title>Nanangenines: drimane sesquiterpenoids as the dominant metabolite cohort of a novel Australian fungus, Aspergillus nanangensis.</title>
        <authorList>
            <person name="Lacey H.J."/>
            <person name="Gilchrist C.L.M."/>
            <person name="Crombie A."/>
            <person name="Kalaitzis J.A."/>
            <person name="Vuong D."/>
            <person name="Rutledge P.J."/>
            <person name="Turner P."/>
            <person name="Pitt J.I."/>
            <person name="Lacey E."/>
            <person name="Chooi Y.H."/>
            <person name="Piggott A.M."/>
        </authorList>
    </citation>
    <scope>NUCLEOTIDE SEQUENCE</scope>
    <source>
        <strain evidence="2">MST-FP2251</strain>
    </source>
</reference>
<dbReference type="EMBL" id="VCAU01000004">
    <property type="protein sequence ID" value="KAF9894237.1"/>
    <property type="molecule type" value="Genomic_DNA"/>
</dbReference>
<evidence type="ECO:0000313" key="3">
    <source>
        <dbReference type="Proteomes" id="UP001194746"/>
    </source>
</evidence>
<comment type="caution">
    <text evidence="2">The sequence shown here is derived from an EMBL/GenBank/DDBJ whole genome shotgun (WGS) entry which is preliminary data.</text>
</comment>
<proteinExistence type="predicted"/>
<reference evidence="2" key="2">
    <citation type="submission" date="2020-02" db="EMBL/GenBank/DDBJ databases">
        <authorList>
            <person name="Gilchrist C.L.M."/>
            <person name="Chooi Y.-H."/>
        </authorList>
    </citation>
    <scope>NUCLEOTIDE SEQUENCE</scope>
    <source>
        <strain evidence="2">MST-FP2251</strain>
    </source>
</reference>
<sequence length="355" mass="39652">MFPTVSAAFARIGIARTMTPPPAEGSESPSNGEEQHAGSSDGRQIFYPDINEVLKVRYILRWKIVAEGLPLEIVDMMMDAAEYWASAEVTLEGRKIIRQDRDQVLVRTWPLCYDPETIGTPSPKLLPHRSIHPCRKILFSISSHDQGGGRPRTTDQYEGSFTWFDTEVVHSAQEADHALETQSVPEPGPNGIRLGPDDPLLLPRRNKLQCNVARSREVQHHQFAWHFLDNIAGDSAAADEIARDQGRGQDTLDGSQVRGLELGDSISVWGRTRFAGWGNWVEESLSALNSSRHDAPSRALRAVAIVLVADLDPLPRLPREIPRLNADDNRARNRPMLDRAKDEPTDELRREAITA</sequence>
<dbReference type="AlphaFoldDB" id="A0AAD4GYP9"/>
<feature type="region of interest" description="Disordered" evidence="1">
    <location>
        <begin position="319"/>
        <end position="355"/>
    </location>
</feature>
<protein>
    <submittedName>
        <fullName evidence="2">Uncharacterized protein</fullName>
    </submittedName>
</protein>
<organism evidence="2 3">
    <name type="scientific">Aspergillus nanangensis</name>
    <dbReference type="NCBI Taxonomy" id="2582783"/>
    <lineage>
        <taxon>Eukaryota</taxon>
        <taxon>Fungi</taxon>
        <taxon>Dikarya</taxon>
        <taxon>Ascomycota</taxon>
        <taxon>Pezizomycotina</taxon>
        <taxon>Eurotiomycetes</taxon>
        <taxon>Eurotiomycetidae</taxon>
        <taxon>Eurotiales</taxon>
        <taxon>Aspergillaceae</taxon>
        <taxon>Aspergillus</taxon>
        <taxon>Aspergillus subgen. Circumdati</taxon>
    </lineage>
</organism>
<accession>A0AAD4GYP9</accession>
<dbReference type="Proteomes" id="UP001194746">
    <property type="component" value="Unassembled WGS sequence"/>
</dbReference>
<evidence type="ECO:0000313" key="2">
    <source>
        <dbReference type="EMBL" id="KAF9894237.1"/>
    </source>
</evidence>
<gene>
    <name evidence="2" type="ORF">FE257_007739</name>
</gene>
<feature type="compositionally biased region" description="Polar residues" evidence="1">
    <location>
        <begin position="27"/>
        <end position="42"/>
    </location>
</feature>
<evidence type="ECO:0000256" key="1">
    <source>
        <dbReference type="SAM" id="MobiDB-lite"/>
    </source>
</evidence>